<dbReference type="Gene3D" id="1.10.150.20">
    <property type="entry name" value="5' to 3' exonuclease, C-terminal subdomain"/>
    <property type="match status" value="1"/>
</dbReference>
<dbReference type="InterPro" id="IPR002421">
    <property type="entry name" value="5-3_exonuclease"/>
</dbReference>
<evidence type="ECO:0000259" key="6">
    <source>
        <dbReference type="SMART" id="SM00475"/>
    </source>
</evidence>
<dbReference type="RefSeq" id="WP_013954619.1">
    <property type="nucleotide sequence ID" value="NZ_CP005933.1"/>
</dbReference>
<dbReference type="InterPro" id="IPR008918">
    <property type="entry name" value="HhH2"/>
</dbReference>
<evidence type="ECO:0000313" key="8">
    <source>
        <dbReference type="Proteomes" id="UP000027182"/>
    </source>
</evidence>
<dbReference type="InterPro" id="IPR036279">
    <property type="entry name" value="5-3_exonuclease_C_sf"/>
</dbReference>
<dbReference type="InterPro" id="IPR029060">
    <property type="entry name" value="PIN-like_dom_sf"/>
</dbReference>
<dbReference type="Pfam" id="PF01367">
    <property type="entry name" value="5_3_exonuc"/>
    <property type="match status" value="1"/>
</dbReference>
<protein>
    <recommendedName>
        <fullName evidence="5">5'-3' exonuclease</fullName>
    </recommendedName>
</protein>
<name>A0A059XYT8_MYCBV</name>
<dbReference type="PANTHER" id="PTHR42646:SF2">
    <property type="entry name" value="5'-3' EXONUCLEASE FAMILY PROTEIN"/>
    <property type="match status" value="1"/>
</dbReference>
<dbReference type="FunFam" id="1.10.150.20:FF:000003">
    <property type="entry name" value="DNA polymerase I"/>
    <property type="match status" value="1"/>
</dbReference>
<dbReference type="CDD" id="cd09859">
    <property type="entry name" value="PIN_53EXO"/>
    <property type="match status" value="1"/>
</dbReference>
<dbReference type="NCBIfam" id="NF011546">
    <property type="entry name" value="PRK14976.1-3"/>
    <property type="match status" value="1"/>
</dbReference>
<keyword evidence="3" id="KW-0238">DNA-binding</keyword>
<dbReference type="SUPFAM" id="SSF47807">
    <property type="entry name" value="5' to 3' exonuclease, C-terminal subdomain"/>
    <property type="match status" value="1"/>
</dbReference>
<feature type="domain" description="5'-3' exonuclease" evidence="6">
    <location>
        <begin position="4"/>
        <end position="272"/>
    </location>
</feature>
<organism evidence="7 8">
    <name type="scientific">Mycoplasmopsis bovis CQ-W70</name>
    <dbReference type="NCBI Taxonomy" id="1316930"/>
    <lineage>
        <taxon>Bacteria</taxon>
        <taxon>Bacillati</taxon>
        <taxon>Mycoplasmatota</taxon>
        <taxon>Mycoplasmoidales</taxon>
        <taxon>Metamycoplasmataceae</taxon>
        <taxon>Mycoplasmopsis</taxon>
    </lineage>
</organism>
<dbReference type="InterPro" id="IPR020046">
    <property type="entry name" value="5-3_exonucl_a-hlix_arch_N"/>
</dbReference>
<keyword evidence="2" id="KW-0378">Hydrolase</keyword>
<dbReference type="PATRIC" id="fig|1316930.3.peg.176"/>
<dbReference type="InterPro" id="IPR020045">
    <property type="entry name" value="DNA_polI_H3TH"/>
</dbReference>
<evidence type="ECO:0000256" key="4">
    <source>
        <dbReference type="ARBA" id="ARBA00049957"/>
    </source>
</evidence>
<dbReference type="GO" id="GO:0033567">
    <property type="term" value="P:DNA replication, Okazaki fragment processing"/>
    <property type="evidence" value="ECO:0007669"/>
    <property type="project" value="InterPro"/>
</dbReference>
<gene>
    <name evidence="7" type="ORF">K668_00855</name>
</gene>
<dbReference type="AlphaFoldDB" id="A0A059XYT8"/>
<evidence type="ECO:0000256" key="2">
    <source>
        <dbReference type="ARBA" id="ARBA00022801"/>
    </source>
</evidence>
<dbReference type="GO" id="GO:0008409">
    <property type="term" value="F:5'-3' exonuclease activity"/>
    <property type="evidence" value="ECO:0007669"/>
    <property type="project" value="InterPro"/>
</dbReference>
<evidence type="ECO:0000256" key="3">
    <source>
        <dbReference type="ARBA" id="ARBA00023125"/>
    </source>
</evidence>
<dbReference type="Proteomes" id="UP000027182">
    <property type="component" value="Chromosome"/>
</dbReference>
<dbReference type="GO" id="GO:0017108">
    <property type="term" value="F:5'-flap endonuclease activity"/>
    <property type="evidence" value="ECO:0007669"/>
    <property type="project" value="InterPro"/>
</dbReference>
<dbReference type="HOGENOM" id="CLU_004675_1_5_14"/>
<proteinExistence type="predicted"/>
<comment type="function">
    <text evidence="4">5'-3' exonuclease acting preferentially on double-stranded DNA.</text>
</comment>
<evidence type="ECO:0000256" key="5">
    <source>
        <dbReference type="ARBA" id="ARBA00050026"/>
    </source>
</evidence>
<dbReference type="KEGG" id="mbq:K668_00855"/>
<dbReference type="SUPFAM" id="SSF88723">
    <property type="entry name" value="PIN domain-like"/>
    <property type="match status" value="1"/>
</dbReference>
<reference evidence="7 8" key="1">
    <citation type="submission" date="2013-04" db="EMBL/GenBank/DDBJ databases">
        <authorList>
            <person name="Lin L."/>
            <person name="Zeng Z."/>
            <person name="Xie J."/>
            <person name="Luo L."/>
            <person name="Yang Z."/>
            <person name="Liang W."/>
            <person name="Lin H."/>
            <person name="Dong C."/>
            <person name="Sun Y."/>
        </authorList>
    </citation>
    <scope>NUCLEOTIDE SEQUENCE [LARGE SCALE GENOMIC DNA]</scope>
    <source>
        <strain evidence="7 8">CQ-W70</strain>
    </source>
</reference>
<evidence type="ECO:0000313" key="7">
    <source>
        <dbReference type="EMBL" id="AIA33759.1"/>
    </source>
</evidence>
<dbReference type="EMBL" id="CP005933">
    <property type="protein sequence ID" value="AIA33759.1"/>
    <property type="molecule type" value="Genomic_DNA"/>
</dbReference>
<dbReference type="Pfam" id="PF02739">
    <property type="entry name" value="5_3_exonuc_N"/>
    <property type="match status" value="1"/>
</dbReference>
<sequence>MNSDNNLMLLVDGNFLVFQSFYASYNKYKPNSVLVAKDGTTTNGVHVFFQTLFKLMRLYNPTHMFIAFDAKGKTKRHEVYDNYKAGREKAPEIIFEQFDLTKKILSAMNIKWFEKVGYEADDLIATIAKHNNQFKNYIYSKDKDLLQLVNENNCIIKVVRNPGNFTEYSLETINEFVDIYGINPNQIPDYKGLAGDTSDRLKGVAGIGPKKAVSLLNEFGSLEAIYENIGKISGKTKEYLENDYESAHFCKKLAILNPDVEMNTDIDNYKIVLNRNEAEEILSEFGFYNVLDTYINVFLPKYKSA</sequence>
<dbReference type="SMART" id="SM00475">
    <property type="entry name" value="53EXOc"/>
    <property type="match status" value="1"/>
</dbReference>
<dbReference type="GO" id="GO:0003677">
    <property type="term" value="F:DNA binding"/>
    <property type="evidence" value="ECO:0007669"/>
    <property type="project" value="UniProtKB-KW"/>
</dbReference>
<dbReference type="InterPro" id="IPR038969">
    <property type="entry name" value="FEN"/>
</dbReference>
<dbReference type="SMART" id="SM00279">
    <property type="entry name" value="HhH2"/>
    <property type="match status" value="1"/>
</dbReference>
<dbReference type="PANTHER" id="PTHR42646">
    <property type="entry name" value="FLAP ENDONUCLEASE XNI"/>
    <property type="match status" value="1"/>
</dbReference>
<dbReference type="CDD" id="cd09898">
    <property type="entry name" value="H3TH_53EXO"/>
    <property type="match status" value="1"/>
</dbReference>
<dbReference type="Gene3D" id="3.40.50.1010">
    <property type="entry name" value="5'-nuclease"/>
    <property type="match status" value="1"/>
</dbReference>
<keyword evidence="1" id="KW-0540">Nuclease</keyword>
<evidence type="ECO:0000256" key="1">
    <source>
        <dbReference type="ARBA" id="ARBA00022722"/>
    </source>
</evidence>
<accession>A0A059XYT8</accession>